<protein>
    <submittedName>
        <fullName evidence="1">Unannotated protein</fullName>
    </submittedName>
</protein>
<proteinExistence type="predicted"/>
<sequence length="104" mass="11740">MTVSTVTGAMNVVGVFPHDISWAPPGAWLRATLRLHDGTTSVRYTDVRFPGQSLNCRASGVFTRQKQGSCYDQLWLKPQRIAAKLKWSETYDWYYDSQRSGGLP</sequence>
<dbReference type="EMBL" id="CAEZUP010000016">
    <property type="protein sequence ID" value="CAB4603277.1"/>
    <property type="molecule type" value="Genomic_DNA"/>
</dbReference>
<evidence type="ECO:0000313" key="1">
    <source>
        <dbReference type="EMBL" id="CAB4603277.1"/>
    </source>
</evidence>
<reference evidence="1" key="1">
    <citation type="submission" date="2020-05" db="EMBL/GenBank/DDBJ databases">
        <authorList>
            <person name="Chiriac C."/>
            <person name="Salcher M."/>
            <person name="Ghai R."/>
            <person name="Kavagutti S V."/>
        </authorList>
    </citation>
    <scope>NUCLEOTIDE SEQUENCE</scope>
</reference>
<gene>
    <name evidence="1" type="ORF">UFOPK1835_00581</name>
</gene>
<name>A0A6J6GPP1_9ZZZZ</name>
<organism evidence="1">
    <name type="scientific">freshwater metagenome</name>
    <dbReference type="NCBI Taxonomy" id="449393"/>
    <lineage>
        <taxon>unclassified sequences</taxon>
        <taxon>metagenomes</taxon>
        <taxon>ecological metagenomes</taxon>
    </lineage>
</organism>
<accession>A0A6J6GPP1</accession>
<dbReference type="AlphaFoldDB" id="A0A6J6GPP1"/>